<dbReference type="PROSITE" id="PS00036">
    <property type="entry name" value="BZIP_BASIC"/>
    <property type="match status" value="1"/>
</dbReference>
<dbReference type="HOGENOM" id="CLU_038488_0_0_1"/>
<keyword evidence="4" id="KW-1185">Reference proteome</keyword>
<dbReference type="RefSeq" id="XP_013288115.1">
    <property type="nucleotide sequence ID" value="XM_013432661.1"/>
</dbReference>
<dbReference type="Pfam" id="PF11905">
    <property type="entry name" value="DUF3425"/>
    <property type="match status" value="1"/>
</dbReference>
<dbReference type="PANTHER" id="PTHR38116">
    <property type="entry name" value="CHROMOSOME 7, WHOLE GENOME SHOTGUN SEQUENCE"/>
    <property type="match status" value="1"/>
</dbReference>
<accession>A0A0D2FCF2</accession>
<evidence type="ECO:0000259" key="2">
    <source>
        <dbReference type="PROSITE" id="PS00036"/>
    </source>
</evidence>
<reference evidence="3 4" key="1">
    <citation type="submission" date="2015-01" db="EMBL/GenBank/DDBJ databases">
        <title>The Genome Sequence of Fonsecaea pedrosoi CBS 271.37.</title>
        <authorList>
            <consortium name="The Broad Institute Genomics Platform"/>
            <person name="Cuomo C."/>
            <person name="de Hoog S."/>
            <person name="Gorbushina A."/>
            <person name="Stielow B."/>
            <person name="Teixiera M."/>
            <person name="Abouelleil A."/>
            <person name="Chapman S.B."/>
            <person name="Priest M."/>
            <person name="Young S.K."/>
            <person name="Wortman J."/>
            <person name="Nusbaum C."/>
            <person name="Birren B."/>
        </authorList>
    </citation>
    <scope>NUCLEOTIDE SEQUENCE [LARGE SCALE GENOMIC DNA]</scope>
    <source>
        <strain evidence="3 4">CBS 271.37</strain>
    </source>
</reference>
<dbReference type="OrthoDB" id="10261951at2759"/>
<sequence length="545" mass="61129">MGDSENYVKKRRAKVQQNGGGQDSKKLRNRLSQQAFRERQAIYVKELEKRLQESQKPETCRMATLEEENRALRDQLLVCRKKLRNIQASLESVSVGITGALYDKDPFTTHCSLSGSEGEQPEPDAGMEGEMDRSAEDLSDPRELSISCDTREYDGAFKGPSEDTMLPQSDTLIADIGLPNIPARGEGSVGQLEAAPILCSELLAELNSLEVLESSFQRTNMANQLCAPTDFPFNSAGILFGTDSLFSAHIMAFESCITRRWDEMKHELHNNLDSLRSVVDLMLSTFVGAVWPSMTSFYAYTGGHIQLGRLIMWRVDSNPETYANLHQAYRPTLLQLSSLHAAIIDWIPFPSLRDRIIQAYNNEHLDRLIGDIGDSYVLQVDLSKLVQGFSTKLGFVGLWDLVTVATSEHASRDALPFPPSLSAINTRACPEIDRAWQSINNNTKDYRLPAPSLEALFTSPEYALAAIRSFNLKSDPSSVRIDPTFFQKYPELQESQSALIARGTPLRRPDRPCFPLPTTMTTMMMQKYHNVATWAFESALEKLRN</sequence>
<dbReference type="InterPro" id="IPR021833">
    <property type="entry name" value="DUF3425"/>
</dbReference>
<dbReference type="CDD" id="cd14688">
    <property type="entry name" value="bZIP_YAP"/>
    <property type="match status" value="1"/>
</dbReference>
<dbReference type="InterPro" id="IPR046347">
    <property type="entry name" value="bZIP_sf"/>
</dbReference>
<dbReference type="EMBL" id="KN846970">
    <property type="protein sequence ID" value="KIW84307.1"/>
    <property type="molecule type" value="Genomic_DNA"/>
</dbReference>
<dbReference type="PANTHER" id="PTHR38116:SF9">
    <property type="entry name" value="BZIP DOMAIN-CONTAINING PROTEIN"/>
    <property type="match status" value="1"/>
</dbReference>
<dbReference type="Proteomes" id="UP000053029">
    <property type="component" value="Unassembled WGS sequence"/>
</dbReference>
<dbReference type="InterPro" id="IPR004827">
    <property type="entry name" value="bZIP"/>
</dbReference>
<name>A0A0D2FCF2_9EURO</name>
<protein>
    <recommendedName>
        <fullName evidence="2">BZIP domain-containing protein</fullName>
    </recommendedName>
</protein>
<dbReference type="VEuPathDB" id="FungiDB:Z517_03557"/>
<evidence type="ECO:0000313" key="3">
    <source>
        <dbReference type="EMBL" id="KIW84307.1"/>
    </source>
</evidence>
<dbReference type="AlphaFoldDB" id="A0A0D2FCF2"/>
<dbReference type="Gene3D" id="1.20.5.170">
    <property type="match status" value="1"/>
</dbReference>
<gene>
    <name evidence="3" type="ORF">Z517_03557</name>
</gene>
<evidence type="ECO:0000313" key="4">
    <source>
        <dbReference type="Proteomes" id="UP000053029"/>
    </source>
</evidence>
<proteinExistence type="predicted"/>
<evidence type="ECO:0000256" key="1">
    <source>
        <dbReference type="SAM" id="MobiDB-lite"/>
    </source>
</evidence>
<organism evidence="3 4">
    <name type="scientific">Fonsecaea pedrosoi CBS 271.37</name>
    <dbReference type="NCBI Taxonomy" id="1442368"/>
    <lineage>
        <taxon>Eukaryota</taxon>
        <taxon>Fungi</taxon>
        <taxon>Dikarya</taxon>
        <taxon>Ascomycota</taxon>
        <taxon>Pezizomycotina</taxon>
        <taxon>Eurotiomycetes</taxon>
        <taxon>Chaetothyriomycetidae</taxon>
        <taxon>Chaetothyriales</taxon>
        <taxon>Herpotrichiellaceae</taxon>
        <taxon>Fonsecaea</taxon>
    </lineage>
</organism>
<feature type="domain" description="BZIP" evidence="2">
    <location>
        <begin position="25"/>
        <end position="39"/>
    </location>
</feature>
<feature type="region of interest" description="Disordered" evidence="1">
    <location>
        <begin position="113"/>
        <end position="142"/>
    </location>
</feature>
<feature type="compositionally biased region" description="Basic and acidic residues" evidence="1">
    <location>
        <begin position="130"/>
        <end position="142"/>
    </location>
</feature>
<dbReference type="GeneID" id="25303047"/>
<feature type="region of interest" description="Disordered" evidence="1">
    <location>
        <begin position="1"/>
        <end position="29"/>
    </location>
</feature>
<feature type="compositionally biased region" description="Acidic residues" evidence="1">
    <location>
        <begin position="119"/>
        <end position="129"/>
    </location>
</feature>
<dbReference type="SUPFAM" id="SSF57959">
    <property type="entry name" value="Leucine zipper domain"/>
    <property type="match status" value="1"/>
</dbReference>
<dbReference type="GO" id="GO:0003700">
    <property type="term" value="F:DNA-binding transcription factor activity"/>
    <property type="evidence" value="ECO:0007669"/>
    <property type="project" value="InterPro"/>
</dbReference>